<dbReference type="CDD" id="cd07814">
    <property type="entry name" value="SRPBCC_CalC_Aha1-like"/>
    <property type="match status" value="1"/>
</dbReference>
<dbReference type="InterPro" id="IPR028973">
    <property type="entry name" value="PhnB-like"/>
</dbReference>
<dbReference type="Pfam" id="PF08327">
    <property type="entry name" value="AHSA1"/>
    <property type="match status" value="1"/>
</dbReference>
<comment type="caution">
    <text evidence="4">The sequence shown here is derived from an EMBL/GenBank/DDBJ whole genome shotgun (WGS) entry which is preliminary data.</text>
</comment>
<protein>
    <submittedName>
        <fullName evidence="4">Uncharacterized protein</fullName>
    </submittedName>
</protein>
<reference evidence="4 5" key="1">
    <citation type="submission" date="2019-08" db="EMBL/GenBank/DDBJ databases">
        <title>Bradymonadales sp. TMQ2.</title>
        <authorList>
            <person name="Liang Q."/>
        </authorList>
    </citation>
    <scope>NUCLEOTIDE SEQUENCE [LARGE SCALE GENOMIC DNA]</scope>
    <source>
        <strain evidence="4 5">TMQ2</strain>
    </source>
</reference>
<dbReference type="RefSeq" id="WP_146973560.1">
    <property type="nucleotide sequence ID" value="NZ_VOSL01000025.1"/>
</dbReference>
<dbReference type="OrthoDB" id="5293819at2"/>
<sequence length="328" mass="37091">MSEQPPIVTCLWFDHQAEEAARFYTSIFEESVIGPVQRYTDAGTDIHGQPEGAIMTVSFELNGHRFVALNGGPAFTFNEAISQQILCQTQAEVDHYWEHLTRGGDPQAQQCGWLKDPFGVSWQVTPVALIEAMSDPDSSRVKRVTEAMLAKKKLNLRPLRAAYEGVGEDVVFEMRRTLHAPLQRVWAAWTSPDALSRWWGPKGNPALHVELDASPSGSFFYGLKTEGNPIWGRWDFDAFVIERRISAVQTFCDEHGQRPLRHPFEPDWPLKTHICVEFAPNGDDTDITIRWTPRDATEREVQGFVALHPASLQGWTGTLDQLESYLRT</sequence>
<gene>
    <name evidence="4" type="ORF">FRC96_05780</name>
</gene>
<dbReference type="Gene3D" id="3.10.180.10">
    <property type="entry name" value="2,3-Dihydroxybiphenyl 1,2-Dioxygenase, domain 1"/>
    <property type="match status" value="1"/>
</dbReference>
<dbReference type="PANTHER" id="PTHR33990">
    <property type="entry name" value="PROTEIN YJDN-RELATED"/>
    <property type="match status" value="1"/>
</dbReference>
<dbReference type="InterPro" id="IPR029068">
    <property type="entry name" value="Glyas_Bleomycin-R_OHBP_Dase"/>
</dbReference>
<feature type="domain" description="PhnB-like" evidence="2">
    <location>
        <begin position="7"/>
        <end position="125"/>
    </location>
</feature>
<dbReference type="Gene3D" id="3.30.530.20">
    <property type="match status" value="1"/>
</dbReference>
<dbReference type="AlphaFoldDB" id="A0A5C6XN70"/>
<dbReference type="InterPro" id="IPR013538">
    <property type="entry name" value="ASHA1/2-like_C"/>
</dbReference>
<dbReference type="SUPFAM" id="SSF55961">
    <property type="entry name" value="Bet v1-like"/>
    <property type="match status" value="1"/>
</dbReference>
<evidence type="ECO:0000259" key="2">
    <source>
        <dbReference type="Pfam" id="PF06983"/>
    </source>
</evidence>
<comment type="similarity">
    <text evidence="1">Belongs to the AHA1 family.</text>
</comment>
<evidence type="ECO:0000313" key="5">
    <source>
        <dbReference type="Proteomes" id="UP000321046"/>
    </source>
</evidence>
<name>A0A5C6XN70_9DELT</name>
<dbReference type="Proteomes" id="UP000321046">
    <property type="component" value="Unassembled WGS sequence"/>
</dbReference>
<evidence type="ECO:0000313" key="4">
    <source>
        <dbReference type="EMBL" id="TXD39781.1"/>
    </source>
</evidence>
<dbReference type="EMBL" id="VOSL01000025">
    <property type="protein sequence ID" value="TXD39781.1"/>
    <property type="molecule type" value="Genomic_DNA"/>
</dbReference>
<dbReference type="PANTHER" id="PTHR33990:SF2">
    <property type="entry name" value="PHNB-LIKE DOMAIN-CONTAINING PROTEIN"/>
    <property type="match status" value="1"/>
</dbReference>
<feature type="domain" description="Activator of Hsp90 ATPase homologue 1/2-like C-terminal" evidence="3">
    <location>
        <begin position="180"/>
        <end position="326"/>
    </location>
</feature>
<organism evidence="4 5">
    <name type="scientific">Lujinxingia vulgaris</name>
    <dbReference type="NCBI Taxonomy" id="2600176"/>
    <lineage>
        <taxon>Bacteria</taxon>
        <taxon>Deltaproteobacteria</taxon>
        <taxon>Bradymonadales</taxon>
        <taxon>Lujinxingiaceae</taxon>
        <taxon>Lujinxingia</taxon>
    </lineage>
</organism>
<evidence type="ECO:0000259" key="3">
    <source>
        <dbReference type="Pfam" id="PF08327"/>
    </source>
</evidence>
<dbReference type="CDD" id="cd06588">
    <property type="entry name" value="PhnB_like"/>
    <property type="match status" value="1"/>
</dbReference>
<dbReference type="Pfam" id="PF06983">
    <property type="entry name" value="3-dmu-9_3-mt"/>
    <property type="match status" value="1"/>
</dbReference>
<dbReference type="SUPFAM" id="SSF54593">
    <property type="entry name" value="Glyoxalase/Bleomycin resistance protein/Dihydroxybiphenyl dioxygenase"/>
    <property type="match status" value="1"/>
</dbReference>
<evidence type="ECO:0000256" key="1">
    <source>
        <dbReference type="ARBA" id="ARBA00006817"/>
    </source>
</evidence>
<proteinExistence type="inferred from homology"/>
<accession>A0A5C6XN70</accession>
<dbReference type="InterPro" id="IPR023393">
    <property type="entry name" value="START-like_dom_sf"/>
</dbReference>